<dbReference type="SUPFAM" id="SSF48726">
    <property type="entry name" value="Immunoglobulin"/>
    <property type="match status" value="3"/>
</dbReference>
<reference evidence="10" key="1">
    <citation type="submission" date="2020-04" db="EMBL/GenBank/DDBJ databases">
        <authorList>
            <person name="Alioto T."/>
            <person name="Alioto T."/>
            <person name="Gomez Garrido J."/>
        </authorList>
    </citation>
    <scope>NUCLEOTIDE SEQUENCE</scope>
    <source>
        <strain evidence="10">A484AB</strain>
    </source>
</reference>
<dbReference type="InterPro" id="IPR050467">
    <property type="entry name" value="LRFN"/>
</dbReference>
<dbReference type="InterPro" id="IPR001611">
    <property type="entry name" value="Leu-rich_rpt"/>
</dbReference>
<dbReference type="FunFam" id="2.60.40.10:FF:000032">
    <property type="entry name" value="palladin isoform X1"/>
    <property type="match status" value="2"/>
</dbReference>
<feature type="compositionally biased region" description="Polar residues" evidence="7">
    <location>
        <begin position="884"/>
        <end position="895"/>
    </location>
</feature>
<dbReference type="InterPro" id="IPR003591">
    <property type="entry name" value="Leu-rich_rpt_typical-subtyp"/>
</dbReference>
<dbReference type="InterPro" id="IPR013098">
    <property type="entry name" value="Ig_I-set"/>
</dbReference>
<dbReference type="FunFam" id="3.80.10.10:FF:000770">
    <property type="entry name" value="Uncharacterized protein"/>
    <property type="match status" value="1"/>
</dbReference>
<feature type="region of interest" description="Disordered" evidence="7">
    <location>
        <begin position="937"/>
        <end position="1001"/>
    </location>
</feature>
<dbReference type="Pfam" id="PF13855">
    <property type="entry name" value="LRR_8"/>
    <property type="match status" value="3"/>
</dbReference>
<feature type="chain" id="PRO_5043568482" evidence="9">
    <location>
        <begin position="19"/>
        <end position="1001"/>
    </location>
</feature>
<keyword evidence="1" id="KW-0433">Leucine-rich repeat</keyword>
<evidence type="ECO:0000256" key="8">
    <source>
        <dbReference type="SAM" id="Phobius"/>
    </source>
</evidence>
<evidence type="ECO:0000256" key="3">
    <source>
        <dbReference type="ARBA" id="ARBA00022737"/>
    </source>
</evidence>
<dbReference type="SMART" id="SM00364">
    <property type="entry name" value="LRR_BAC"/>
    <property type="match status" value="4"/>
</dbReference>
<keyword evidence="6" id="KW-0393">Immunoglobulin domain</keyword>
<dbReference type="SMART" id="SM00365">
    <property type="entry name" value="LRR_SD22"/>
    <property type="match status" value="6"/>
</dbReference>
<accession>A0A6S7FPE6</accession>
<dbReference type="SUPFAM" id="SSF52058">
    <property type="entry name" value="L domain-like"/>
    <property type="match status" value="1"/>
</dbReference>
<dbReference type="AlphaFoldDB" id="A0A6S7FPE6"/>
<evidence type="ECO:0000256" key="4">
    <source>
        <dbReference type="ARBA" id="ARBA00023157"/>
    </source>
</evidence>
<comment type="caution">
    <text evidence="10">The sequence shown here is derived from an EMBL/GenBank/DDBJ whole genome shotgun (WGS) entry which is preliminary data.</text>
</comment>
<keyword evidence="2 9" id="KW-0732">Signal</keyword>
<evidence type="ECO:0000256" key="7">
    <source>
        <dbReference type="SAM" id="MobiDB-lite"/>
    </source>
</evidence>
<dbReference type="PROSITE" id="PS50835">
    <property type="entry name" value="IG_LIKE"/>
    <property type="match status" value="3"/>
</dbReference>
<dbReference type="Proteomes" id="UP001152795">
    <property type="component" value="Unassembled WGS sequence"/>
</dbReference>
<evidence type="ECO:0000256" key="6">
    <source>
        <dbReference type="ARBA" id="ARBA00023319"/>
    </source>
</evidence>
<dbReference type="PROSITE" id="PS51450">
    <property type="entry name" value="LRR"/>
    <property type="match status" value="5"/>
</dbReference>
<feature type="compositionally biased region" description="Low complexity" evidence="7">
    <location>
        <begin position="826"/>
        <end position="840"/>
    </location>
</feature>
<dbReference type="SMART" id="SM00369">
    <property type="entry name" value="LRR_TYP"/>
    <property type="match status" value="9"/>
</dbReference>
<dbReference type="Pfam" id="PF13927">
    <property type="entry name" value="Ig_3"/>
    <property type="match status" value="1"/>
</dbReference>
<dbReference type="EMBL" id="CACRXK020000390">
    <property type="protein sequence ID" value="CAB3981448.1"/>
    <property type="molecule type" value="Genomic_DNA"/>
</dbReference>
<evidence type="ECO:0000256" key="1">
    <source>
        <dbReference type="ARBA" id="ARBA00022614"/>
    </source>
</evidence>
<keyword evidence="8" id="KW-0472">Membrane</keyword>
<dbReference type="CDD" id="cd00096">
    <property type="entry name" value="Ig"/>
    <property type="match status" value="1"/>
</dbReference>
<feature type="compositionally biased region" description="Basic residues" evidence="7">
    <location>
        <begin position="957"/>
        <end position="966"/>
    </location>
</feature>
<keyword evidence="11" id="KW-1185">Reference proteome</keyword>
<dbReference type="InterPro" id="IPR032675">
    <property type="entry name" value="LRR_dom_sf"/>
</dbReference>
<dbReference type="PANTHER" id="PTHR45842:SF25">
    <property type="entry name" value="CARBOXYPEPTIDASE N SUBUNIT 2-LIKE"/>
    <property type="match status" value="1"/>
</dbReference>
<dbReference type="PRINTS" id="PR00019">
    <property type="entry name" value="LEURICHRPT"/>
</dbReference>
<keyword evidence="4" id="KW-1015">Disulfide bond</keyword>
<feature type="compositionally biased region" description="Basic and acidic residues" evidence="7">
    <location>
        <begin position="967"/>
        <end position="977"/>
    </location>
</feature>
<dbReference type="Pfam" id="PF07679">
    <property type="entry name" value="I-set"/>
    <property type="match status" value="2"/>
</dbReference>
<feature type="compositionally biased region" description="Low complexity" evidence="7">
    <location>
        <begin position="868"/>
        <end position="883"/>
    </location>
</feature>
<keyword evidence="8" id="KW-1133">Transmembrane helix</keyword>
<dbReference type="InterPro" id="IPR036179">
    <property type="entry name" value="Ig-like_dom_sf"/>
</dbReference>
<sequence length="1001" mass="113058">MWMFLLLYSVYFTVLISANELCPDGCECQAKIIKCMGRKLLQIPNAIPKDVTNLDLSGNRLSLFENNTFLEFSNLIELNLNDNEIKDVASLGEFPKSLRILHLKGNKLKSLGGNWMQFTKLDFSQNRIEAIGNETFMGVRNLTELILSNNQIRSIPPTALKDLPSLRRLKLDGNNLTELPEIKCPSLKTLDLSDNKLHTIKSFTLFKIIPSVEVLKLSNNKIKVLKVATFSNLKVKRLYLNGNLLESVTRQWMFGMRTLEYLRLDNNKIANISTTSWKANCCEKLKYINLAHNNLKRILFDSNKNYDANFMNLDKLETLNLGSNKIFDISDGAFKDLKKLRILDLSNNRISLVENSTFKKLPSLEMLDMRNNPIVEVTKDAFTSLEKLRDLRMNSDVLYCSCKLRWFSQWLRTKRFSRSIGFKCNQPKKLSGIDFTKIPLKDLVCDSSRPEIIGHPESQIAMTGDEVRLSCTVKNGSIEGLRILWQKNMNNIDMTESNVMILTQKQDKFEIYKSTLSLRHVTDAKDGGTYQCFVLAGKERIPSRIARLRVFVYPKFTRTPGDLVTNIGDDVRFNCSASGHPVPQISFRKVNDPRQQAVEERRIGLDGTTFIIRNVSRTDVGLYRCVAKSEAGVINTTFTLNVIGKPVSVHKMFDKVTLVNDAAMFVCAASGWPRPRFTWFKDGKILDLTSSNLQLRNERDAQHLVILHVGYSDAGRYKCRVSNVLGSVALSSQLKVVKDLSEKPDSPDDDSVSHKTLIGAVVFTAACTMVVTTLICVAVLHVITHRGCACLTQHKTSETVTLDSYATTNPENQEYVQMADTFPNESPRSSSTFVTSSDSQTHSDLQTSSSESGSSKEHREGSYDGRHSSGVCSMNSSNSSLASTTNHRNTFPFSNTKTYLYPGTGEELYDVTNASNEVSSTRGLPTPRESLQLQINEQYYPGRRKHRSSRDKPSRSRERHVNKRRKGTEQERLHINEPPEQTSATDEYRTESVTESEGTVL</sequence>
<dbReference type="InterPro" id="IPR003599">
    <property type="entry name" value="Ig_sub"/>
</dbReference>
<name>A0A6S7FPE6_PARCT</name>
<dbReference type="FunFam" id="3.80.10.10:FF:001360">
    <property type="entry name" value="Uncharacterized protein"/>
    <property type="match status" value="1"/>
</dbReference>
<keyword evidence="8" id="KW-0812">Transmembrane</keyword>
<evidence type="ECO:0000313" key="10">
    <source>
        <dbReference type="EMBL" id="CAB3981448.1"/>
    </source>
</evidence>
<dbReference type="Pfam" id="PF13516">
    <property type="entry name" value="LRR_6"/>
    <property type="match status" value="1"/>
</dbReference>
<dbReference type="Gene3D" id="3.80.10.10">
    <property type="entry name" value="Ribonuclease Inhibitor"/>
    <property type="match status" value="4"/>
</dbReference>
<dbReference type="PANTHER" id="PTHR45842">
    <property type="entry name" value="SYNAPTIC ADHESION-LIKE MOLECULE SALM"/>
    <property type="match status" value="1"/>
</dbReference>
<dbReference type="SMART" id="SM00013">
    <property type="entry name" value="LRRNT"/>
    <property type="match status" value="1"/>
</dbReference>
<dbReference type="SMART" id="SM00408">
    <property type="entry name" value="IGc2"/>
    <property type="match status" value="3"/>
</dbReference>
<keyword evidence="5" id="KW-0325">Glycoprotein</keyword>
<dbReference type="SMART" id="SM00409">
    <property type="entry name" value="IG"/>
    <property type="match status" value="3"/>
</dbReference>
<evidence type="ECO:0000256" key="5">
    <source>
        <dbReference type="ARBA" id="ARBA00023180"/>
    </source>
</evidence>
<evidence type="ECO:0000313" key="11">
    <source>
        <dbReference type="Proteomes" id="UP001152795"/>
    </source>
</evidence>
<feature type="region of interest" description="Disordered" evidence="7">
    <location>
        <begin position="821"/>
        <end position="895"/>
    </location>
</feature>
<dbReference type="InterPro" id="IPR013783">
    <property type="entry name" value="Ig-like_fold"/>
</dbReference>
<dbReference type="OrthoDB" id="5982776at2759"/>
<protein>
    <submittedName>
        <fullName evidence="10">Leucine-rich repeats and immunoglobulin-like domains 1</fullName>
    </submittedName>
</protein>
<feature type="signal peptide" evidence="9">
    <location>
        <begin position="1"/>
        <end position="18"/>
    </location>
</feature>
<dbReference type="Gene3D" id="2.60.40.10">
    <property type="entry name" value="Immunoglobulins"/>
    <property type="match status" value="3"/>
</dbReference>
<dbReference type="InterPro" id="IPR000372">
    <property type="entry name" value="LRRNT"/>
</dbReference>
<proteinExistence type="predicted"/>
<feature type="compositionally biased region" description="Basic and acidic residues" evidence="7">
    <location>
        <begin position="854"/>
        <end position="867"/>
    </location>
</feature>
<gene>
    <name evidence="10" type="ORF">PACLA_8A070817</name>
</gene>
<evidence type="ECO:0000256" key="9">
    <source>
        <dbReference type="SAM" id="SignalP"/>
    </source>
</evidence>
<feature type="transmembrane region" description="Helical" evidence="8">
    <location>
        <begin position="757"/>
        <end position="783"/>
    </location>
</feature>
<dbReference type="InterPro" id="IPR007110">
    <property type="entry name" value="Ig-like_dom"/>
</dbReference>
<dbReference type="InterPro" id="IPR003598">
    <property type="entry name" value="Ig_sub2"/>
</dbReference>
<organism evidence="10 11">
    <name type="scientific">Paramuricea clavata</name>
    <name type="common">Red gorgonian</name>
    <name type="synonym">Violescent sea-whip</name>
    <dbReference type="NCBI Taxonomy" id="317549"/>
    <lineage>
        <taxon>Eukaryota</taxon>
        <taxon>Metazoa</taxon>
        <taxon>Cnidaria</taxon>
        <taxon>Anthozoa</taxon>
        <taxon>Octocorallia</taxon>
        <taxon>Malacalcyonacea</taxon>
        <taxon>Plexauridae</taxon>
        <taxon>Paramuricea</taxon>
    </lineage>
</organism>
<keyword evidence="3" id="KW-0677">Repeat</keyword>
<evidence type="ECO:0000256" key="2">
    <source>
        <dbReference type="ARBA" id="ARBA00022729"/>
    </source>
</evidence>